<proteinExistence type="predicted"/>
<organism evidence="1 2">
    <name type="scientific">Cylindrotheca closterium</name>
    <dbReference type="NCBI Taxonomy" id="2856"/>
    <lineage>
        <taxon>Eukaryota</taxon>
        <taxon>Sar</taxon>
        <taxon>Stramenopiles</taxon>
        <taxon>Ochrophyta</taxon>
        <taxon>Bacillariophyta</taxon>
        <taxon>Bacillariophyceae</taxon>
        <taxon>Bacillariophycidae</taxon>
        <taxon>Bacillariales</taxon>
        <taxon>Bacillariaceae</taxon>
        <taxon>Cylindrotheca</taxon>
    </lineage>
</organism>
<dbReference type="Pfam" id="PF03747">
    <property type="entry name" value="ADP_ribosyl_GH"/>
    <property type="match status" value="1"/>
</dbReference>
<dbReference type="PANTHER" id="PTHR16222">
    <property type="entry name" value="ADP-RIBOSYLGLYCOHYDROLASE"/>
    <property type="match status" value="1"/>
</dbReference>
<gene>
    <name evidence="1" type="ORF">CYCCA115_LOCUS4507</name>
</gene>
<sequence length="377" mass="41125">MNQMAATSATLEDRLRGALWSFMAGDALASPTHWYYGGQYQVIQEYGKEITDYTKPNHKLAGSILNKSDLNGGGRRGYGGSNNSKKTIIGDVINHGKQDLWSPKKSIHYHATLAKGENTLEVQIARVLMKSIVTNDGNFNADHFRDAYVKFMTTPGSHNDTYASTCHRMFFANLVHKGLPAKDCPDNDSHNVDVIDSLILPTIVALAGSCQRNPDIGSMSAACVAVTRRSSISEQIASQWASVVHSSLHDNDEPSFQTALNTFSKQTIRRLPNPRASDASTLCACYLSQSLPAMMDLIAKYLPENNPWFGLLANANVGGENVHRGSVIGAILGARASDANLPVQLKEGLYHHQEIAAEIDAFVKAVLPKEGEKKEEL</sequence>
<evidence type="ECO:0000313" key="2">
    <source>
        <dbReference type="Proteomes" id="UP001295423"/>
    </source>
</evidence>
<dbReference type="InterPro" id="IPR050792">
    <property type="entry name" value="ADP-ribosylglycohydrolase"/>
</dbReference>
<evidence type="ECO:0000313" key="1">
    <source>
        <dbReference type="EMBL" id="CAJ1935170.1"/>
    </source>
</evidence>
<dbReference type="EMBL" id="CAKOGP040000446">
    <property type="protein sequence ID" value="CAJ1935170.1"/>
    <property type="molecule type" value="Genomic_DNA"/>
</dbReference>
<dbReference type="InterPro" id="IPR005502">
    <property type="entry name" value="Ribosyl_crysJ1"/>
</dbReference>
<accession>A0AAD2CIB5</accession>
<reference evidence="1" key="1">
    <citation type="submission" date="2023-08" db="EMBL/GenBank/DDBJ databases">
        <authorList>
            <person name="Audoor S."/>
            <person name="Bilcke G."/>
        </authorList>
    </citation>
    <scope>NUCLEOTIDE SEQUENCE</scope>
</reference>
<dbReference type="InterPro" id="IPR036705">
    <property type="entry name" value="Ribosyl_crysJ1_sf"/>
</dbReference>
<dbReference type="AlphaFoldDB" id="A0AAD2CIB5"/>
<name>A0AAD2CIB5_9STRA</name>
<dbReference type="PANTHER" id="PTHR16222:SF34">
    <property type="entry name" value="ADP-RIBOSYLGLYCOHYDROLASE"/>
    <property type="match status" value="1"/>
</dbReference>
<dbReference type="SUPFAM" id="SSF101478">
    <property type="entry name" value="ADP-ribosylglycohydrolase"/>
    <property type="match status" value="1"/>
</dbReference>
<keyword evidence="2" id="KW-1185">Reference proteome</keyword>
<protein>
    <recommendedName>
        <fullName evidence="3">ADP-ribosylglycohydrolase</fullName>
    </recommendedName>
</protein>
<comment type="caution">
    <text evidence="1">The sequence shown here is derived from an EMBL/GenBank/DDBJ whole genome shotgun (WGS) entry which is preliminary data.</text>
</comment>
<dbReference type="Proteomes" id="UP001295423">
    <property type="component" value="Unassembled WGS sequence"/>
</dbReference>
<dbReference type="Gene3D" id="1.10.4080.10">
    <property type="entry name" value="ADP-ribosylation/Crystallin J1"/>
    <property type="match status" value="1"/>
</dbReference>
<evidence type="ECO:0008006" key="3">
    <source>
        <dbReference type="Google" id="ProtNLM"/>
    </source>
</evidence>